<gene>
    <name evidence="1" type="ORF">Krac_7431</name>
</gene>
<dbReference type="InParanoid" id="D6TK51"/>
<dbReference type="Proteomes" id="UP000004508">
    <property type="component" value="Unassembled WGS sequence"/>
</dbReference>
<protein>
    <submittedName>
        <fullName evidence="1">Uncharacterized protein</fullName>
    </submittedName>
</protein>
<dbReference type="AlphaFoldDB" id="D6TK51"/>
<dbReference type="EMBL" id="ADVG01000002">
    <property type="protein sequence ID" value="EFH86151.1"/>
    <property type="molecule type" value="Genomic_DNA"/>
</dbReference>
<reference evidence="1 2" key="1">
    <citation type="journal article" date="2011" name="Stand. Genomic Sci.">
        <title>Non-contiguous finished genome sequence and contextual data of the filamentous soil bacterium Ktedonobacter racemifer type strain (SOSP1-21).</title>
        <authorList>
            <person name="Chang Y.J."/>
            <person name="Land M."/>
            <person name="Hauser L."/>
            <person name="Chertkov O."/>
            <person name="Del Rio T.G."/>
            <person name="Nolan M."/>
            <person name="Copeland A."/>
            <person name="Tice H."/>
            <person name="Cheng J.F."/>
            <person name="Lucas S."/>
            <person name="Han C."/>
            <person name="Goodwin L."/>
            <person name="Pitluck S."/>
            <person name="Ivanova N."/>
            <person name="Ovchinikova G."/>
            <person name="Pati A."/>
            <person name="Chen A."/>
            <person name="Palaniappan K."/>
            <person name="Mavromatis K."/>
            <person name="Liolios K."/>
            <person name="Brettin T."/>
            <person name="Fiebig A."/>
            <person name="Rohde M."/>
            <person name="Abt B."/>
            <person name="Goker M."/>
            <person name="Detter J.C."/>
            <person name="Woyke T."/>
            <person name="Bristow J."/>
            <person name="Eisen J.A."/>
            <person name="Markowitz V."/>
            <person name="Hugenholtz P."/>
            <person name="Kyrpides N.C."/>
            <person name="Klenk H.P."/>
            <person name="Lapidus A."/>
        </authorList>
    </citation>
    <scope>NUCLEOTIDE SEQUENCE [LARGE SCALE GENOMIC DNA]</scope>
    <source>
        <strain evidence="2">DSM 44963</strain>
    </source>
</reference>
<organism evidence="1 2">
    <name type="scientific">Ktedonobacter racemifer DSM 44963</name>
    <dbReference type="NCBI Taxonomy" id="485913"/>
    <lineage>
        <taxon>Bacteria</taxon>
        <taxon>Bacillati</taxon>
        <taxon>Chloroflexota</taxon>
        <taxon>Ktedonobacteria</taxon>
        <taxon>Ktedonobacterales</taxon>
        <taxon>Ktedonobacteraceae</taxon>
        <taxon>Ktedonobacter</taxon>
    </lineage>
</organism>
<name>D6TK51_KTERA</name>
<dbReference type="RefSeq" id="WP_007910207.1">
    <property type="nucleotide sequence ID" value="NZ_ADVG01000002.1"/>
</dbReference>
<sequence length="59" mass="6420">MTSIANGAVIIQTAAESVPPTPSLYVKILIGPLKPEPSRVEPAQEFCWGKAPPFTWLDR</sequence>
<accession>D6TK51</accession>
<evidence type="ECO:0000313" key="1">
    <source>
        <dbReference type="EMBL" id="EFH86151.1"/>
    </source>
</evidence>
<proteinExistence type="predicted"/>
<comment type="caution">
    <text evidence="1">The sequence shown here is derived from an EMBL/GenBank/DDBJ whole genome shotgun (WGS) entry which is preliminary data.</text>
</comment>
<evidence type="ECO:0000313" key="2">
    <source>
        <dbReference type="Proteomes" id="UP000004508"/>
    </source>
</evidence>
<keyword evidence="2" id="KW-1185">Reference proteome</keyword>